<evidence type="ECO:0008006" key="3">
    <source>
        <dbReference type="Google" id="ProtNLM"/>
    </source>
</evidence>
<organism evidence="1 2">
    <name type="scientific">Marchantia polymorpha subsp. ruderalis</name>
    <dbReference type="NCBI Taxonomy" id="1480154"/>
    <lineage>
        <taxon>Eukaryota</taxon>
        <taxon>Viridiplantae</taxon>
        <taxon>Streptophyta</taxon>
        <taxon>Embryophyta</taxon>
        <taxon>Marchantiophyta</taxon>
        <taxon>Marchantiopsida</taxon>
        <taxon>Marchantiidae</taxon>
        <taxon>Marchantiales</taxon>
        <taxon>Marchantiaceae</taxon>
        <taxon>Marchantia</taxon>
    </lineage>
</organism>
<comment type="caution">
    <text evidence="1">The sequence shown here is derived from an EMBL/GenBank/DDBJ whole genome shotgun (WGS) entry which is preliminary data.</text>
</comment>
<protein>
    <recommendedName>
        <fullName evidence="3">DUF4371 domain-containing protein</fullName>
    </recommendedName>
</protein>
<evidence type="ECO:0000313" key="1">
    <source>
        <dbReference type="EMBL" id="OAE18737.1"/>
    </source>
</evidence>
<evidence type="ECO:0000313" key="2">
    <source>
        <dbReference type="Proteomes" id="UP000077202"/>
    </source>
</evidence>
<dbReference type="Proteomes" id="UP000077202">
    <property type="component" value="Unassembled WGS sequence"/>
</dbReference>
<dbReference type="AlphaFoldDB" id="A0A176VDT8"/>
<name>A0A176VDT8_MARPO</name>
<dbReference type="EMBL" id="LVLJ01004018">
    <property type="protein sequence ID" value="OAE18737.1"/>
    <property type="molecule type" value="Genomic_DNA"/>
</dbReference>
<sequence>MADALDVVLVEELKCCVNASPVIALIIDDNNAYNLTEYIFHEILFIKDGQRKSEFLILQPLTNNNATNATFLTKALLASIQNVLGMSRKDLGLKLVAFGSDAHNTTLVDGVINEDALYVWIEAAVKDAHSYFARSPQCWAGFKYHADACNTLWLRMLLVHDLRWLCVKGGLSNIITKYASLISSLLDDMTPKDSNNKFKLVAEKLYAQFMQIDIMFGCRVFMRQFELFHYLSKFCQQWNVLFE</sequence>
<proteinExistence type="predicted"/>
<keyword evidence="2" id="KW-1185">Reference proteome</keyword>
<gene>
    <name evidence="1" type="ORF">AXG93_4473s1010</name>
</gene>
<accession>A0A176VDT8</accession>
<reference evidence="1" key="1">
    <citation type="submission" date="2016-03" db="EMBL/GenBank/DDBJ databases">
        <title>Mechanisms controlling the formation of the plant cell surface in tip-growing cells are functionally conserved among land plants.</title>
        <authorList>
            <person name="Honkanen S."/>
            <person name="Jones V.A."/>
            <person name="Morieri G."/>
            <person name="Champion C."/>
            <person name="Hetherington A.J."/>
            <person name="Kelly S."/>
            <person name="Saint-Marcoux D."/>
            <person name="Proust H."/>
            <person name="Prescott H."/>
            <person name="Dolan L."/>
        </authorList>
    </citation>
    <scope>NUCLEOTIDE SEQUENCE [LARGE SCALE GENOMIC DNA]</scope>
    <source>
        <tissue evidence="1">Whole gametophyte</tissue>
    </source>
</reference>